<reference evidence="21" key="1">
    <citation type="submission" date="2012-01" db="EMBL/GenBank/DDBJ databases">
        <title>The Genome Sequence of Oreochromis niloticus (Nile Tilapia).</title>
        <authorList>
            <consortium name="Broad Institute Genome Assembly Team"/>
            <consortium name="Broad Institute Sequencing Platform"/>
            <person name="Di Palma F."/>
            <person name="Johnson J."/>
            <person name="Lander E.S."/>
            <person name="Lindblad-Toh K."/>
        </authorList>
    </citation>
    <scope>NUCLEOTIDE SEQUENCE [LARGE SCALE GENOMIC DNA]</scope>
</reference>
<keyword evidence="5" id="KW-0945">Host-virus interaction</keyword>
<dbReference type="PROSITE" id="PS50158">
    <property type="entry name" value="ZF_CCHC"/>
    <property type="match status" value="1"/>
</dbReference>
<dbReference type="InParanoid" id="A0A669DKE2"/>
<dbReference type="Pfam" id="PF00429">
    <property type="entry name" value="TLV_coat"/>
    <property type="match status" value="1"/>
</dbReference>
<dbReference type="Gene3D" id="1.10.287.210">
    <property type="match status" value="1"/>
</dbReference>
<feature type="compositionally biased region" description="Polar residues" evidence="16">
    <location>
        <begin position="558"/>
        <end position="569"/>
    </location>
</feature>
<keyword evidence="12" id="KW-1015">Disulfide bond</keyword>
<dbReference type="SUPFAM" id="SSF57756">
    <property type="entry name" value="Retrovirus zinc finger-like domains"/>
    <property type="match status" value="1"/>
</dbReference>
<dbReference type="InterPro" id="IPR001995">
    <property type="entry name" value="Peptidase_A2_cat"/>
</dbReference>
<feature type="domain" description="Peptidase A2" evidence="19">
    <location>
        <begin position="357"/>
        <end position="432"/>
    </location>
</feature>
<dbReference type="SUPFAM" id="SSF50630">
    <property type="entry name" value="Acid proteases"/>
    <property type="match status" value="1"/>
</dbReference>
<evidence type="ECO:0000313" key="21">
    <source>
        <dbReference type="Proteomes" id="UP000005207"/>
    </source>
</evidence>
<keyword evidence="7" id="KW-0378">Hydrolase</keyword>
<evidence type="ECO:0000256" key="2">
    <source>
        <dbReference type="ARBA" id="ARBA00004531"/>
    </source>
</evidence>
<evidence type="ECO:0000259" key="18">
    <source>
        <dbReference type="PROSITE" id="PS50158"/>
    </source>
</evidence>
<dbReference type="Pfam" id="PF00077">
    <property type="entry name" value="RVP"/>
    <property type="match status" value="1"/>
</dbReference>
<feature type="region of interest" description="Disordered" evidence="16">
    <location>
        <begin position="1"/>
        <end position="45"/>
    </location>
</feature>
<evidence type="ECO:0000256" key="8">
    <source>
        <dbReference type="ARBA" id="ARBA00022870"/>
    </source>
</evidence>
<evidence type="ECO:0000256" key="13">
    <source>
        <dbReference type="ARBA" id="ARBA00023180"/>
    </source>
</evidence>
<evidence type="ECO:0000256" key="4">
    <source>
        <dbReference type="ARBA" id="ARBA00022511"/>
    </source>
</evidence>
<organism evidence="20 21">
    <name type="scientific">Oreochromis niloticus</name>
    <name type="common">Nile tilapia</name>
    <name type="synonym">Tilapia nilotica</name>
    <dbReference type="NCBI Taxonomy" id="8128"/>
    <lineage>
        <taxon>Eukaryota</taxon>
        <taxon>Metazoa</taxon>
        <taxon>Chordata</taxon>
        <taxon>Craniata</taxon>
        <taxon>Vertebrata</taxon>
        <taxon>Euteleostomi</taxon>
        <taxon>Actinopterygii</taxon>
        <taxon>Neopterygii</taxon>
        <taxon>Teleostei</taxon>
        <taxon>Neoteleostei</taxon>
        <taxon>Acanthomorphata</taxon>
        <taxon>Ovalentaria</taxon>
        <taxon>Cichlomorphae</taxon>
        <taxon>Cichliformes</taxon>
        <taxon>Cichlidae</taxon>
        <taxon>African cichlids</taxon>
        <taxon>Pseudocrenilabrinae</taxon>
        <taxon>Oreochromini</taxon>
        <taxon>Oreochromis</taxon>
    </lineage>
</organism>
<evidence type="ECO:0000259" key="19">
    <source>
        <dbReference type="PROSITE" id="PS50175"/>
    </source>
</evidence>
<evidence type="ECO:0000256" key="15">
    <source>
        <dbReference type="PROSITE-ProRule" id="PRU00047"/>
    </source>
</evidence>
<dbReference type="InterPro" id="IPR018061">
    <property type="entry name" value="Retropepsins"/>
</dbReference>
<dbReference type="GO" id="GO:0008270">
    <property type="term" value="F:zinc ion binding"/>
    <property type="evidence" value="ECO:0007669"/>
    <property type="project" value="UniProtKB-KW"/>
</dbReference>
<accession>A0A669DKE2</accession>
<proteinExistence type="predicted"/>
<evidence type="ECO:0000256" key="12">
    <source>
        <dbReference type="ARBA" id="ARBA00023157"/>
    </source>
</evidence>
<evidence type="ECO:0000256" key="1">
    <source>
        <dbReference type="ARBA" id="ARBA00004402"/>
    </source>
</evidence>
<keyword evidence="15" id="KW-0863">Zinc-finger</keyword>
<dbReference type="GeneTree" id="ENSGT00530000064449"/>
<evidence type="ECO:0000256" key="6">
    <source>
        <dbReference type="ARBA" id="ARBA00022692"/>
    </source>
</evidence>
<comment type="subcellular location">
    <subcellularLocation>
        <location evidence="1">Host cell membrane</location>
        <topology evidence="1">Single-pass type I membrane protein</topology>
    </subcellularLocation>
    <subcellularLocation>
        <location evidence="2">Host endomembrane system</location>
        <topology evidence="2">Peripheral membrane protein</topology>
    </subcellularLocation>
    <subcellularLocation>
        <location evidence="3">Virion membrane</location>
        <topology evidence="3">Single-pass type I membrane protein</topology>
    </subcellularLocation>
</comment>
<evidence type="ECO:0000256" key="3">
    <source>
        <dbReference type="ARBA" id="ARBA00004563"/>
    </source>
</evidence>
<feature type="compositionally biased region" description="Basic and acidic residues" evidence="16">
    <location>
        <begin position="647"/>
        <end position="673"/>
    </location>
</feature>
<dbReference type="InterPro" id="IPR036875">
    <property type="entry name" value="Znf_CCHC_sf"/>
</dbReference>
<dbReference type="InterPro" id="IPR021109">
    <property type="entry name" value="Peptidase_aspartic_dom_sf"/>
</dbReference>
<keyword evidence="11" id="KW-0564">Palmitate</keyword>
<reference evidence="20" key="3">
    <citation type="submission" date="2025-09" db="UniProtKB">
        <authorList>
            <consortium name="Ensembl"/>
        </authorList>
    </citation>
    <scope>IDENTIFICATION</scope>
</reference>
<keyword evidence="4" id="KW-1032">Host cell membrane</keyword>
<protein>
    <recommendedName>
        <fullName evidence="22">CCHC-type domain-containing protein</fullName>
    </recommendedName>
</protein>
<keyword evidence="8" id="KW-1043">Host membrane</keyword>
<dbReference type="PROSITE" id="PS50175">
    <property type="entry name" value="ASP_PROT_RETROV"/>
    <property type="match status" value="1"/>
</dbReference>
<dbReference type="AlphaFoldDB" id="A0A669DKE2"/>
<dbReference type="GO" id="GO:0004190">
    <property type="term" value="F:aspartic-type endopeptidase activity"/>
    <property type="evidence" value="ECO:0007669"/>
    <property type="project" value="InterPro"/>
</dbReference>
<keyword evidence="15" id="KW-0862">Zinc</keyword>
<dbReference type="InterPro" id="IPR001878">
    <property type="entry name" value="Znf_CCHC"/>
</dbReference>
<dbReference type="SUPFAM" id="SSF58069">
    <property type="entry name" value="Virus ectodomain"/>
    <property type="match status" value="1"/>
</dbReference>
<dbReference type="Pfam" id="PF00098">
    <property type="entry name" value="zf-CCHC"/>
    <property type="match status" value="1"/>
</dbReference>
<dbReference type="Gene3D" id="2.40.70.10">
    <property type="entry name" value="Acid Proteases"/>
    <property type="match status" value="1"/>
</dbReference>
<dbReference type="SMART" id="SM00343">
    <property type="entry name" value="ZnF_C2HC"/>
    <property type="match status" value="1"/>
</dbReference>
<keyword evidence="21" id="KW-1185">Reference proteome</keyword>
<dbReference type="Gene3D" id="4.10.60.10">
    <property type="entry name" value="Zinc finger, CCHC-type"/>
    <property type="match status" value="1"/>
</dbReference>
<reference evidence="20" key="2">
    <citation type="submission" date="2025-08" db="UniProtKB">
        <authorList>
            <consortium name="Ensembl"/>
        </authorList>
    </citation>
    <scope>IDENTIFICATION</scope>
</reference>
<dbReference type="PANTHER" id="PTHR10424">
    <property type="entry name" value="VIRAL ENVELOPE PROTEIN"/>
    <property type="match status" value="1"/>
</dbReference>
<dbReference type="Proteomes" id="UP000005207">
    <property type="component" value="Linkage group LG1"/>
</dbReference>
<dbReference type="InterPro" id="IPR018154">
    <property type="entry name" value="TLV/ENV_coat_polyprotein"/>
</dbReference>
<dbReference type="GO" id="GO:0003676">
    <property type="term" value="F:nucleic acid binding"/>
    <property type="evidence" value="ECO:0007669"/>
    <property type="project" value="InterPro"/>
</dbReference>
<feature type="region of interest" description="Disordered" evidence="16">
    <location>
        <begin position="262"/>
        <end position="295"/>
    </location>
</feature>
<evidence type="ECO:0000256" key="16">
    <source>
        <dbReference type="SAM" id="MobiDB-lite"/>
    </source>
</evidence>
<evidence type="ECO:0008006" key="22">
    <source>
        <dbReference type="Google" id="ProtNLM"/>
    </source>
</evidence>
<evidence type="ECO:0000256" key="17">
    <source>
        <dbReference type="SAM" id="Phobius"/>
    </source>
</evidence>
<feature type="compositionally biased region" description="Basic and acidic residues" evidence="16">
    <location>
        <begin position="286"/>
        <end position="295"/>
    </location>
</feature>
<evidence type="ECO:0000256" key="11">
    <source>
        <dbReference type="ARBA" id="ARBA00023139"/>
    </source>
</evidence>
<feature type="region of interest" description="Disordered" evidence="16">
    <location>
        <begin position="558"/>
        <end position="577"/>
    </location>
</feature>
<evidence type="ECO:0000256" key="9">
    <source>
        <dbReference type="ARBA" id="ARBA00022989"/>
    </source>
</evidence>
<evidence type="ECO:0000256" key="7">
    <source>
        <dbReference type="ARBA" id="ARBA00022801"/>
    </source>
</evidence>
<feature type="region of interest" description="Disordered" evidence="16">
    <location>
        <begin position="641"/>
        <end position="675"/>
    </location>
</feature>
<keyword evidence="14" id="KW-0449">Lipoprotein</keyword>
<evidence type="ECO:0000256" key="10">
    <source>
        <dbReference type="ARBA" id="ARBA00023136"/>
    </source>
</evidence>
<evidence type="ECO:0000256" key="14">
    <source>
        <dbReference type="ARBA" id="ARBA00023288"/>
    </source>
</evidence>
<keyword evidence="13" id="KW-0325">Glycoprotein</keyword>
<keyword evidence="10 17" id="KW-0472">Membrane</keyword>
<feature type="compositionally biased region" description="Low complexity" evidence="16">
    <location>
        <begin position="266"/>
        <end position="275"/>
    </location>
</feature>
<dbReference type="PANTHER" id="PTHR10424:SF81">
    <property type="entry name" value="ERVV2 PROTEIN"/>
    <property type="match status" value="1"/>
</dbReference>
<evidence type="ECO:0000256" key="5">
    <source>
        <dbReference type="ARBA" id="ARBA00022581"/>
    </source>
</evidence>
<name>A0A669DKE2_ORENI</name>
<keyword evidence="6 17" id="KW-0812">Transmembrane</keyword>
<sequence>MTREDPPPWPPGPLGQFPLIQAPNPNFGRITGEPPQTPGGALPRDRHPFTYTFLPWSAEDRKNVLKDVPPLNEGHQQWRDAVELIRSSWMLNGQEMLQVLQDLLGLKLARVLGNYTGLRQDGTMFPAGDPDLATALNEVYERIRTTLAPRPDYGKIGETKQKENESASDFLDRLRPVFRQNSGLDYEEGPERPYQQQLKNAFLNGLLPSIRAHVEKHWVTMNTGNLADALQYAEHATRVLKKKEKGGVFTVDPETGFIAFAGGYQGPRRGQGQKNNRGRKRNAGYKGDRRDREDRDNRCYNCGKEGHFARGCRYKNDNQDKWLPREEGETEIFNIEQLPLGSEHKPTAIIHVNGQPMTMLCDTGACKTVLNKKPKNLKHSNDTLIVKSASGHTSVKSLTESLTLEHKDSGRSCKNQCIYDPSCPVNLLGRDALEKLKIGVVPGPEGMYAKTMLCEGLDPQVNELVVHEGEGVPSHYWTLDLPPLEPLQNIANRYLPGHSRKLNFSEYHNTLRFKQSPGPDRSYDQQVHRLGRQKTHPATSVLENKEIVLSNQLPRDSLPVSSRSCSQHPQHAGLLNDPRGFIKATQRRLNQSKTHQHLLKVSDKFRLWSSPTSSVRSVGGRVISGNTRDPTPLAEVYSLEATGVSGGREEENTHRNGDARQRTQDSTEGERRDGHRRRQYWTTGCQLTTVTTLCFMFVFSVFLTIAIPLNSFHIGGYQGDKWNKYDWYLSSTDWDQGWDTVFTYTGNDWTPYSEYWLCGQRAYFILPPGWTGTCAPIFISDHTFRMSAVNISQTTRRRRDVSAVQPHDPIYGSDVPEGFKLWTTGQKVLHSLFPWVGTGKNILRIETLDYRFGLFLNASCKINNQQNEEIDALRITVMQHRVALDMILAEKGGLCILFNNTCCTYIPDNVHSSNMTDALRTLKQLRDAQQQDYVTNTEDWLTWLLSGSWKSLLIKGLVFVGVLLLLLCCFTSCILPCAQSMINKVVAVHVQAYLTLPMDEDDDKSPDTEML</sequence>
<feature type="transmembrane region" description="Helical" evidence="17">
    <location>
        <begin position="952"/>
        <end position="975"/>
    </location>
</feature>
<dbReference type="Ensembl" id="ENSONIT00000045283.1">
    <property type="protein sequence ID" value="ENSONIP00000058911.1"/>
    <property type="gene ID" value="ENSONIG00000042289.1"/>
</dbReference>
<feature type="domain" description="CCHC-type" evidence="18">
    <location>
        <begin position="298"/>
        <end position="313"/>
    </location>
</feature>
<evidence type="ECO:0000313" key="20">
    <source>
        <dbReference type="Ensembl" id="ENSONIP00000058911.1"/>
    </source>
</evidence>
<dbReference type="GO" id="GO:0006508">
    <property type="term" value="P:proteolysis"/>
    <property type="evidence" value="ECO:0007669"/>
    <property type="project" value="InterPro"/>
</dbReference>
<keyword evidence="15" id="KW-0479">Metal-binding</keyword>
<keyword evidence="9 17" id="KW-1133">Transmembrane helix</keyword>